<keyword evidence="5 6" id="KW-0472">Membrane</keyword>
<dbReference type="GO" id="GO:0005886">
    <property type="term" value="C:plasma membrane"/>
    <property type="evidence" value="ECO:0007669"/>
    <property type="project" value="UniProtKB-SubCell"/>
</dbReference>
<feature type="transmembrane region" description="Helical" evidence="6">
    <location>
        <begin position="12"/>
        <end position="33"/>
    </location>
</feature>
<dbReference type="STRING" id="47678.ERS852494_03372"/>
<reference evidence="8 10" key="2">
    <citation type="journal article" date="2019" name="Nat. Med.">
        <title>A library of human gut bacterial isolates paired with longitudinal multiomics data enables mechanistic microbiome research.</title>
        <authorList>
            <person name="Poyet M."/>
            <person name="Groussin M."/>
            <person name="Gibbons S.M."/>
            <person name="Avila-Pacheco J."/>
            <person name="Jiang X."/>
            <person name="Kearney S.M."/>
            <person name="Perrotta A.R."/>
            <person name="Berdy B."/>
            <person name="Zhao S."/>
            <person name="Lieberman T.D."/>
            <person name="Swanson P.K."/>
            <person name="Smith M."/>
            <person name="Roesemann S."/>
            <person name="Alexander J.E."/>
            <person name="Rich S.A."/>
            <person name="Livny J."/>
            <person name="Vlamakis H."/>
            <person name="Clish C."/>
            <person name="Bullock K."/>
            <person name="Deik A."/>
            <person name="Scott J."/>
            <person name="Pierce K.A."/>
            <person name="Xavier R.J."/>
            <person name="Alm E.J."/>
        </authorList>
    </citation>
    <scope>NUCLEOTIDE SEQUENCE [LARGE SCALE GENOMIC DNA]</scope>
    <source>
        <strain evidence="8 10">BIOML-A19</strain>
    </source>
</reference>
<feature type="transmembrane region" description="Helical" evidence="6">
    <location>
        <begin position="161"/>
        <end position="182"/>
    </location>
</feature>
<keyword evidence="3 6" id="KW-0812">Transmembrane</keyword>
<name>A0A174S467_9BACE</name>
<dbReference type="InterPro" id="IPR050833">
    <property type="entry name" value="Poly_Biosynth_Transport"/>
</dbReference>
<dbReference type="Proteomes" id="UP000368418">
    <property type="component" value="Unassembled WGS sequence"/>
</dbReference>
<feature type="transmembrane region" description="Helical" evidence="6">
    <location>
        <begin position="466"/>
        <end position="489"/>
    </location>
</feature>
<accession>A0A174S467</accession>
<evidence type="ECO:0000313" key="8">
    <source>
        <dbReference type="EMBL" id="KAA5501043.1"/>
    </source>
</evidence>
<feature type="transmembrane region" description="Helical" evidence="6">
    <location>
        <begin position="404"/>
        <end position="421"/>
    </location>
</feature>
<evidence type="ECO:0000256" key="2">
    <source>
        <dbReference type="ARBA" id="ARBA00022475"/>
    </source>
</evidence>
<proteinExistence type="predicted"/>
<organism evidence="7 9">
    <name type="scientific">Bacteroides caccae</name>
    <dbReference type="NCBI Taxonomy" id="47678"/>
    <lineage>
        <taxon>Bacteria</taxon>
        <taxon>Pseudomonadati</taxon>
        <taxon>Bacteroidota</taxon>
        <taxon>Bacteroidia</taxon>
        <taxon>Bacteroidales</taxon>
        <taxon>Bacteroidaceae</taxon>
        <taxon>Bacteroides</taxon>
    </lineage>
</organism>
<dbReference type="Proteomes" id="UP000095657">
    <property type="component" value="Unassembled WGS sequence"/>
</dbReference>
<feature type="transmembrane region" description="Helical" evidence="6">
    <location>
        <begin position="188"/>
        <end position="208"/>
    </location>
</feature>
<dbReference type="PANTHER" id="PTHR30250:SF26">
    <property type="entry name" value="PSMA PROTEIN"/>
    <property type="match status" value="1"/>
</dbReference>
<dbReference type="PANTHER" id="PTHR30250">
    <property type="entry name" value="PST FAMILY PREDICTED COLANIC ACID TRANSPORTER"/>
    <property type="match status" value="1"/>
</dbReference>
<feature type="transmembrane region" description="Helical" evidence="6">
    <location>
        <begin position="87"/>
        <end position="116"/>
    </location>
</feature>
<evidence type="ECO:0000313" key="10">
    <source>
        <dbReference type="Proteomes" id="UP000368418"/>
    </source>
</evidence>
<reference evidence="7 9" key="1">
    <citation type="submission" date="2015-09" db="EMBL/GenBank/DDBJ databases">
        <authorList>
            <consortium name="Pathogen Informatics"/>
        </authorList>
    </citation>
    <scope>NUCLEOTIDE SEQUENCE [LARGE SCALE GENOMIC DNA]</scope>
    <source>
        <strain evidence="7 9">2789STDY5834880</strain>
    </source>
</reference>
<evidence type="ECO:0000256" key="6">
    <source>
        <dbReference type="SAM" id="Phobius"/>
    </source>
</evidence>
<keyword evidence="2" id="KW-1003">Cell membrane</keyword>
<comment type="subcellular location">
    <subcellularLocation>
        <location evidence="1">Cell membrane</location>
        <topology evidence="1">Multi-pass membrane protein</topology>
    </subcellularLocation>
</comment>
<gene>
    <name evidence="7" type="ORF">ERS852494_03372</name>
    <name evidence="8" type="ORF">F2Y31_07395</name>
</gene>
<feature type="transmembrane region" description="Helical" evidence="6">
    <location>
        <begin position="128"/>
        <end position="149"/>
    </location>
</feature>
<dbReference type="RefSeq" id="WP_055173139.1">
    <property type="nucleotide sequence ID" value="NZ_CZAI01000008.1"/>
</dbReference>
<feature type="transmembrane region" description="Helical" evidence="6">
    <location>
        <begin position="379"/>
        <end position="398"/>
    </location>
</feature>
<evidence type="ECO:0000313" key="9">
    <source>
        <dbReference type="Proteomes" id="UP000095657"/>
    </source>
</evidence>
<feature type="transmembrane region" description="Helical" evidence="6">
    <location>
        <begin position="345"/>
        <end position="367"/>
    </location>
</feature>
<protein>
    <submittedName>
        <fullName evidence="8">Lipopolysaccharide biosynthesis protein</fullName>
    </submittedName>
    <submittedName>
        <fullName evidence="7">Transmembrane protein</fullName>
    </submittedName>
</protein>
<feature type="transmembrane region" description="Helical" evidence="6">
    <location>
        <begin position="441"/>
        <end position="460"/>
    </location>
</feature>
<evidence type="ECO:0000256" key="3">
    <source>
        <dbReference type="ARBA" id="ARBA00022692"/>
    </source>
</evidence>
<evidence type="ECO:0000256" key="4">
    <source>
        <dbReference type="ARBA" id="ARBA00022989"/>
    </source>
</evidence>
<evidence type="ECO:0000313" key="7">
    <source>
        <dbReference type="EMBL" id="CUP89940.1"/>
    </source>
</evidence>
<dbReference type="EMBL" id="CZAI01000008">
    <property type="protein sequence ID" value="CUP89940.1"/>
    <property type="molecule type" value="Genomic_DNA"/>
</dbReference>
<keyword evidence="4 6" id="KW-1133">Transmembrane helix</keyword>
<dbReference type="EMBL" id="VVYD01000004">
    <property type="protein sequence ID" value="KAA5501043.1"/>
    <property type="molecule type" value="Genomic_DNA"/>
</dbReference>
<sequence>MTDNSANNKRIAINTILLYIRMLFTMVISLYTSRVILQVLGADDFGIYNVVGGVVVLFSFLTNAMTSSTQRFLNYNFGLKNESKVSHIFNVSILTHFTIFLLVLLLSETVGLWFVMTQLNIPVGRETATMWVYQMSVVTTLIGIMVIPYRASIIAAERMSIFAYVSILEVALKLVVVLVLSYMSFDNLVMYSILLTLVAMLNFFIYQIECRRKLSFTKYHFVWDKSQYKEMMSFSSWYLFGGMAMVGAKQGINILINIFYNVAVNAAVGVANQVRNAVFGFITSFQTAFNPQIVKLYAAKDTEQLLALIYRSSKFSYYLLFIISFPILLFCKEILSIWLVNVPDYAVVFTQLVIIASFTEALSAPLWTAIGATGKVQKYQILVSLIVFLDVPLVYVAFKLGMHPTTAFVITLIIGVLAYLYRLFYIRKFVPYHISQYIKKVVLPCCVVTVLSIPVPYILYGYGTSTINTILLAIGTTAISTVITLFIGLDKSEKKFVKSIFNKMLKKIS</sequence>
<evidence type="ECO:0000256" key="5">
    <source>
        <dbReference type="ARBA" id="ARBA00023136"/>
    </source>
</evidence>
<evidence type="ECO:0000256" key="1">
    <source>
        <dbReference type="ARBA" id="ARBA00004651"/>
    </source>
</evidence>
<feature type="transmembrane region" description="Helical" evidence="6">
    <location>
        <begin position="45"/>
        <end position="66"/>
    </location>
</feature>
<dbReference type="AlphaFoldDB" id="A0A174S467"/>
<feature type="transmembrane region" description="Helical" evidence="6">
    <location>
        <begin position="317"/>
        <end position="339"/>
    </location>
</feature>